<dbReference type="AlphaFoldDB" id="A0A8H3DRX9"/>
<dbReference type="GO" id="GO:0005634">
    <property type="term" value="C:nucleus"/>
    <property type="evidence" value="ECO:0007669"/>
    <property type="project" value="TreeGrafter"/>
</dbReference>
<dbReference type="InterPro" id="IPR014016">
    <property type="entry name" value="UvrD-like_ATP-bd"/>
</dbReference>
<dbReference type="InterPro" id="IPR000212">
    <property type="entry name" value="DNA_helicase_UvrD/REP"/>
</dbReference>
<evidence type="ECO:0000256" key="9">
    <source>
        <dbReference type="ARBA" id="ARBA00034808"/>
    </source>
</evidence>
<dbReference type="GO" id="GO:0000725">
    <property type="term" value="P:recombinational repair"/>
    <property type="evidence" value="ECO:0007669"/>
    <property type="project" value="TreeGrafter"/>
</dbReference>
<keyword evidence="5 11" id="KW-0067">ATP-binding</keyword>
<accession>A0A8H3DRX9</accession>
<feature type="domain" description="UvrD-like helicase ATP-binding" evidence="12">
    <location>
        <begin position="1"/>
        <end position="246"/>
    </location>
</feature>
<dbReference type="GO" id="GO:0016787">
    <property type="term" value="F:hydrolase activity"/>
    <property type="evidence" value="ECO:0007669"/>
    <property type="project" value="UniProtKB-UniRule"/>
</dbReference>
<dbReference type="InterPro" id="IPR013986">
    <property type="entry name" value="DExx_box_DNA_helicase_dom_sf"/>
</dbReference>
<comment type="similarity">
    <text evidence="1">Belongs to the helicase family. UvrD subfamily.</text>
</comment>
<dbReference type="Gene3D" id="3.40.50.300">
    <property type="entry name" value="P-loop containing nucleotide triphosphate hydrolases"/>
    <property type="match status" value="2"/>
</dbReference>
<reference evidence="14" key="1">
    <citation type="submission" date="2021-01" db="EMBL/GenBank/DDBJ databases">
        <authorList>
            <person name="Kaushik A."/>
        </authorList>
    </citation>
    <scope>NUCLEOTIDE SEQUENCE</scope>
    <source>
        <strain evidence="14">AG2-2IIIB</strain>
    </source>
</reference>
<evidence type="ECO:0000256" key="11">
    <source>
        <dbReference type="PROSITE-ProRule" id="PRU00560"/>
    </source>
</evidence>
<dbReference type="Pfam" id="PF13361">
    <property type="entry name" value="UvrD_C"/>
    <property type="match status" value="1"/>
</dbReference>
<comment type="catalytic activity">
    <reaction evidence="10">
        <text>ATP + H2O = ADP + phosphate + H(+)</text>
        <dbReference type="Rhea" id="RHEA:13065"/>
        <dbReference type="ChEBI" id="CHEBI:15377"/>
        <dbReference type="ChEBI" id="CHEBI:15378"/>
        <dbReference type="ChEBI" id="CHEBI:30616"/>
        <dbReference type="ChEBI" id="CHEBI:43474"/>
        <dbReference type="ChEBI" id="CHEBI:456216"/>
        <dbReference type="EC" id="5.6.2.4"/>
    </reaction>
</comment>
<dbReference type="Proteomes" id="UP000663843">
    <property type="component" value="Unassembled WGS sequence"/>
</dbReference>
<feature type="non-terminal residue" evidence="14">
    <location>
        <position position="1"/>
    </location>
</feature>
<name>A0A8H3DRX9_9AGAM</name>
<evidence type="ECO:0000256" key="4">
    <source>
        <dbReference type="ARBA" id="ARBA00022806"/>
    </source>
</evidence>
<evidence type="ECO:0000256" key="1">
    <source>
        <dbReference type="ARBA" id="ARBA00009922"/>
    </source>
</evidence>
<organism evidence="14 15">
    <name type="scientific">Rhizoctonia solani</name>
    <dbReference type="NCBI Taxonomy" id="456999"/>
    <lineage>
        <taxon>Eukaryota</taxon>
        <taxon>Fungi</taxon>
        <taxon>Dikarya</taxon>
        <taxon>Basidiomycota</taxon>
        <taxon>Agaricomycotina</taxon>
        <taxon>Agaricomycetes</taxon>
        <taxon>Cantharellales</taxon>
        <taxon>Ceratobasidiaceae</taxon>
        <taxon>Rhizoctonia</taxon>
    </lineage>
</organism>
<evidence type="ECO:0000256" key="5">
    <source>
        <dbReference type="ARBA" id="ARBA00022840"/>
    </source>
</evidence>
<dbReference type="EC" id="5.6.2.4" evidence="9"/>
<evidence type="ECO:0000256" key="2">
    <source>
        <dbReference type="ARBA" id="ARBA00022741"/>
    </source>
</evidence>
<dbReference type="GO" id="GO:0043138">
    <property type="term" value="F:3'-5' DNA helicase activity"/>
    <property type="evidence" value="ECO:0007669"/>
    <property type="project" value="UniProtKB-EC"/>
</dbReference>
<evidence type="ECO:0000256" key="8">
    <source>
        <dbReference type="ARBA" id="ARBA00034617"/>
    </source>
</evidence>
<keyword evidence="3 11" id="KW-0378">Hydrolase</keyword>
<gene>
    <name evidence="14" type="ORF">RDB_LOCUS184594</name>
</gene>
<protein>
    <recommendedName>
        <fullName evidence="9">DNA 3'-5' helicase</fullName>
        <ecNumber evidence="9">5.6.2.4</ecNumber>
    </recommendedName>
</protein>
<evidence type="ECO:0000259" key="12">
    <source>
        <dbReference type="PROSITE" id="PS51198"/>
    </source>
</evidence>
<dbReference type="PANTHER" id="PTHR11070:SF2">
    <property type="entry name" value="ATP-DEPENDENT DNA HELICASE SRS2"/>
    <property type="match status" value="1"/>
</dbReference>
<comment type="catalytic activity">
    <reaction evidence="8">
        <text>Couples ATP hydrolysis with the unwinding of duplex DNA by translocating in the 3'-5' direction.</text>
        <dbReference type="EC" id="5.6.2.4"/>
    </reaction>
</comment>
<dbReference type="Gene3D" id="1.10.486.10">
    <property type="entry name" value="PCRA, domain 4"/>
    <property type="match status" value="1"/>
</dbReference>
<evidence type="ECO:0000313" key="14">
    <source>
        <dbReference type="EMBL" id="CAE6534868.1"/>
    </source>
</evidence>
<evidence type="ECO:0000259" key="13">
    <source>
        <dbReference type="PROSITE" id="PS51217"/>
    </source>
</evidence>
<dbReference type="Pfam" id="PF00580">
    <property type="entry name" value="UvrD-helicase"/>
    <property type="match status" value="1"/>
</dbReference>
<sequence>PAQELRVRLYSLIGPELTDRLKLGTIHRTCLRYIKNHLNPGVSLWDDVMCQQNIEHITKCHVSKKAPFWSIALNIQDAIARMKVYKGTRKSQPELVYQSSRLGIDYHTFQRIISDTQKTMKHSNALDFDDLVNEFRGLIELKPSLVSRTRHILVDEFQDTNMAQYKLIHSIARASNSGITVVGDPDQAIFGWRFADTANFQHMCVGQSFTPISTRVIQCPFYRWFLGPVDFPRTRVLNLETNYRSTPSILNFAHAIIAQDHSRPTRSLYTLKAHPVGPLPNLQKQPNLEEEANSIASYIHDLYQRSDGALKYGDFAILLRYNIWKFVFAESLKRKGIPFQILPKSSFYAKNSVLDTLAYVFLAFSPQATPWLLRIFDNTDTIDSETIKNIQRYALIKETTAMTIVRQMAYGTVYKINPKSQEQLQCLVELLDYIKEEGQSVPESHS</sequence>
<evidence type="ECO:0000313" key="15">
    <source>
        <dbReference type="Proteomes" id="UP000663843"/>
    </source>
</evidence>
<keyword evidence="6" id="KW-0238">DNA-binding</keyword>
<keyword evidence="7" id="KW-0413">Isomerase</keyword>
<dbReference type="Gene3D" id="1.10.10.160">
    <property type="match status" value="1"/>
</dbReference>
<evidence type="ECO:0000256" key="3">
    <source>
        <dbReference type="ARBA" id="ARBA00022801"/>
    </source>
</evidence>
<dbReference type="InterPro" id="IPR027417">
    <property type="entry name" value="P-loop_NTPase"/>
</dbReference>
<feature type="domain" description="UvrD-like helicase C-terminal" evidence="13">
    <location>
        <begin position="247"/>
        <end position="446"/>
    </location>
</feature>
<dbReference type="PROSITE" id="PS51198">
    <property type="entry name" value="UVRD_HELICASE_ATP_BIND"/>
    <property type="match status" value="1"/>
</dbReference>
<comment type="caution">
    <text evidence="11">Lacks conserved residue(s) required for the propagation of feature annotation.</text>
</comment>
<keyword evidence="4 11" id="KW-0347">Helicase</keyword>
<evidence type="ECO:0000256" key="6">
    <source>
        <dbReference type="ARBA" id="ARBA00023125"/>
    </source>
</evidence>
<dbReference type="GO" id="GO:0005524">
    <property type="term" value="F:ATP binding"/>
    <property type="evidence" value="ECO:0007669"/>
    <property type="project" value="UniProtKB-UniRule"/>
</dbReference>
<dbReference type="PANTHER" id="PTHR11070">
    <property type="entry name" value="UVRD / RECB / PCRA DNA HELICASE FAMILY MEMBER"/>
    <property type="match status" value="1"/>
</dbReference>
<dbReference type="SUPFAM" id="SSF52540">
    <property type="entry name" value="P-loop containing nucleoside triphosphate hydrolases"/>
    <property type="match status" value="1"/>
</dbReference>
<proteinExistence type="inferred from homology"/>
<dbReference type="PROSITE" id="PS51217">
    <property type="entry name" value="UVRD_HELICASE_CTER"/>
    <property type="match status" value="1"/>
</dbReference>
<dbReference type="InterPro" id="IPR014017">
    <property type="entry name" value="DNA_helicase_UvrD-like_C"/>
</dbReference>
<dbReference type="EMBL" id="CAJMWT010008695">
    <property type="protein sequence ID" value="CAE6534868.1"/>
    <property type="molecule type" value="Genomic_DNA"/>
</dbReference>
<comment type="caution">
    <text evidence="14">The sequence shown here is derived from an EMBL/GenBank/DDBJ whole genome shotgun (WGS) entry which is preliminary data.</text>
</comment>
<evidence type="ECO:0000256" key="10">
    <source>
        <dbReference type="ARBA" id="ARBA00048988"/>
    </source>
</evidence>
<keyword evidence="2 11" id="KW-0547">Nucleotide-binding</keyword>
<evidence type="ECO:0000256" key="7">
    <source>
        <dbReference type="ARBA" id="ARBA00023235"/>
    </source>
</evidence>
<dbReference type="GO" id="GO:0003677">
    <property type="term" value="F:DNA binding"/>
    <property type="evidence" value="ECO:0007669"/>
    <property type="project" value="UniProtKB-KW"/>
</dbReference>